<dbReference type="Proteomes" id="UP000192511">
    <property type="component" value="Unassembled WGS sequence"/>
</dbReference>
<dbReference type="RefSeq" id="WP_058388426.1">
    <property type="nucleotide sequence ID" value="NZ_CBCRWC010000002.1"/>
</dbReference>
<evidence type="ECO:0000256" key="1">
    <source>
        <dbReference type="ARBA" id="ARBA00022475"/>
    </source>
</evidence>
<dbReference type="GO" id="GO:0016020">
    <property type="term" value="C:membrane"/>
    <property type="evidence" value="ECO:0007669"/>
    <property type="project" value="InterPro"/>
</dbReference>
<organism evidence="5 6">
    <name type="scientific">Legionella anisa</name>
    <dbReference type="NCBI Taxonomy" id="28082"/>
    <lineage>
        <taxon>Bacteria</taxon>
        <taxon>Pseudomonadati</taxon>
        <taxon>Pseudomonadota</taxon>
        <taxon>Gammaproteobacteria</taxon>
        <taxon>Legionellales</taxon>
        <taxon>Legionellaceae</taxon>
        <taxon>Legionella</taxon>
    </lineage>
</organism>
<dbReference type="Gene3D" id="3.40.50.300">
    <property type="entry name" value="P-loop containing nucleotide triphosphate hydrolases"/>
    <property type="match status" value="2"/>
</dbReference>
<dbReference type="PROSITE" id="PS51196">
    <property type="entry name" value="SECA_MOTOR_DEAD"/>
    <property type="match status" value="1"/>
</dbReference>
<keyword evidence="1" id="KW-0472">Membrane</keyword>
<dbReference type="GO" id="GO:0006605">
    <property type="term" value="P:protein targeting"/>
    <property type="evidence" value="ECO:0007669"/>
    <property type="project" value="InterPro"/>
</dbReference>
<dbReference type="SUPFAM" id="SSF52540">
    <property type="entry name" value="P-loop containing nucleoside triphosphate hydrolases"/>
    <property type="match status" value="1"/>
</dbReference>
<keyword evidence="2" id="KW-0813">Transport</keyword>
<dbReference type="PANTHER" id="PTHR30612">
    <property type="entry name" value="SECA INNER MEMBRANE COMPONENT OF SEC PROTEIN SECRETION SYSTEM"/>
    <property type="match status" value="1"/>
</dbReference>
<dbReference type="InterPro" id="IPR000185">
    <property type="entry name" value="SecA"/>
</dbReference>
<dbReference type="GO" id="GO:0005524">
    <property type="term" value="F:ATP binding"/>
    <property type="evidence" value="ECO:0007669"/>
    <property type="project" value="InterPro"/>
</dbReference>
<reference evidence="5" key="1">
    <citation type="submission" date="2017-12" db="EMBL/GenBank/DDBJ databases">
        <title>FDA dAtabase for Regulatory Grade micrObial Sequences (FDA-ARGOS): Supporting development and validation of Infectious Disease Dx tests.</title>
        <authorList>
            <person name="Kerrigan L."/>
            <person name="Tallon L.J."/>
            <person name="Sadzewicz L."/>
            <person name="Sengamalay N."/>
            <person name="Ott S."/>
            <person name="Godinez A."/>
            <person name="Nagaraj S."/>
            <person name="Vavikolanu K."/>
            <person name="Vyas G."/>
            <person name="Nadendla S."/>
            <person name="Aluvathingal J."/>
            <person name="Sichtig H."/>
        </authorList>
    </citation>
    <scope>NUCLEOTIDE SEQUENCE [LARGE SCALE GENOMIC DNA]</scope>
    <source>
        <strain evidence="5">FDAARGOS_200</strain>
    </source>
</reference>
<dbReference type="InterPro" id="IPR027417">
    <property type="entry name" value="P-loop_NTPase"/>
</dbReference>
<dbReference type="GO" id="GO:0006886">
    <property type="term" value="P:intracellular protein transport"/>
    <property type="evidence" value="ECO:0007669"/>
    <property type="project" value="InterPro"/>
</dbReference>
<evidence type="ECO:0000313" key="6">
    <source>
        <dbReference type="Proteomes" id="UP000192511"/>
    </source>
</evidence>
<name>A0AAX0WR02_9GAMM</name>
<dbReference type="GO" id="GO:0017038">
    <property type="term" value="P:protein import"/>
    <property type="evidence" value="ECO:0007669"/>
    <property type="project" value="InterPro"/>
</dbReference>
<keyword evidence="2" id="KW-0653">Protein transport</keyword>
<accession>A0AAX0WR02</accession>
<proteinExistence type="predicted"/>
<dbReference type="PANTHER" id="PTHR30612:SF0">
    <property type="entry name" value="CHLOROPLAST PROTEIN-TRANSPORTING ATPASE"/>
    <property type="match status" value="1"/>
</dbReference>
<dbReference type="EMBL" id="NBTX02000004">
    <property type="protein sequence ID" value="PNL60729.1"/>
    <property type="molecule type" value="Genomic_DNA"/>
</dbReference>
<dbReference type="Pfam" id="PF07517">
    <property type="entry name" value="SecA_DEAD"/>
    <property type="match status" value="1"/>
</dbReference>
<evidence type="ECO:0000313" key="5">
    <source>
        <dbReference type="EMBL" id="PNL60729.1"/>
    </source>
</evidence>
<dbReference type="SMART" id="SM00957">
    <property type="entry name" value="SecA_DEAD"/>
    <property type="match status" value="1"/>
</dbReference>
<feature type="domain" description="SecA family profile" evidence="4">
    <location>
        <begin position="1923"/>
        <end position="2561"/>
    </location>
</feature>
<sequence>MPHPYENRFPNLYAKYKDQHVNIGAILEVLDLQCKHLFNLEELEQAAIAVGWQGSYVEFFESCIKNSGAGFDPKEVSETLLPFIHRTINSSGWSSRNYTVPPSCTQEIGFKEKFEAQKLDSDLDKMNVLKNYAFTTLDMSRSARATSARGRKPIPEVIELDHLDYLDTSKINETNSLYIRSSKGDNKGLSQWILLYYKEGKPYLYSESPIAEDDKVKIIDRFFKGKEHPTIKGGTAALSMSSGIRACSEYAQEVESCGAGLSTEADYFSLLVEWVWFTTASNPSGSNYNWEYFKTHVLRFYPDHEQFRLLDLNTPPQHHEDLQENLHLQMRSFYLALDRMLSSEYVKSMDYRDLPQKSTFYLLKTDRKNNTVRLSVPENIDFNKFQQIYAPHGQTAMWGIRDELDRRSRHSHQGSIHDLATCFVLNTFRACAKEKNLIIDLPEKYQLHEIEQNLVCYLMQRNPFVCRFENPSNNRSLKLINENLQHIFARNRWLSINGYLPPLLDEFWNVSAEYWVAYLKQSPDLLSDKQDVLEFKSCVREMGLHGLEPLLTYLSNKEGELKPEFNKLLRKTENPPVFYAGCPAKEVRGYTQALVNHLQQEKYFPFKQFQFSFVPGATKDIADLLEQLNELNYFDKISLTDCTTTPEKIDALGDFLLEVSKRAEHNENWTCPIHIPELEKPSNNPQLAKIYELYSDLNNILVQRARKKSDEDLLKINHFKVASQVVAEEIEDHEKEVQIKDKKGLESEALVRKFGKECVKTLGEQQLSLSRAGGIALQMQQQQQIKQERSRSLENEMEKGTAFEDVLPPLLIDYTNIHDELGKYYHELNLDYPIDDRKITLKTHDEKILQSFFHTWVNANPEVPAKHIIQKMTPYAAQMLLKYHRQLSGGLNVSNLPRGFYTQRLGSGELVLGYKPTLGYTTDHNPLTLELTTSIPKVERILGDYRQFNKHDEVPRLQDLLQQMQLLAEMQPELSKKERELRLDALWHGEKLSKSWQLFLKQEENRTWVINNWELFYAGFRSSIPERDIIEWFSQQPKKLSKERAIGLLIQNIYTDRDQEGQKERIFDLLMRNEGFIHVKGLGQIYSRYGNYGLERFSNLLLTIEDRLGKKFLEAFGENYLYYCTTYSPLLQESALNTFDTILAELSRDESGEKELFLEFLDMQMEAAGWDDISNLWKGFNYFYSRIKEMGLEKEFTPELLRSLKPKGQNLFPCFERILKSLENIPSLELQAQFIKALPHSDLTEGGVPYAVCHEGFVLVDKSLRLAEFQNGSPTYSPPMDKLFTHHWKEPLHTNRALASKSHIKPEDYRILSEANLSKAELIWASHTEWLGAQQLLDFFNTGKNQPILNDVAAHFYHIFYETHQAYRRFPLEIFGLLGDHWAKLKDILTKYPNNTTFFECLNILPEDVREENLARIFTLFENAPKQHRHLDQGLLLATVYGVSEAELNTFFEATKALKRVTSNELLILSNQLLSLDADTLPDEPGQRKVIWQAILDGIQQMDAHPLEIAEKRKQLMQQLKDIHGLKFKSSIAGDYRMVNAGDLKDLGLDKFFAEHHRRLSKFFTSHIAVSEAQLANQPLKPIVEFFKRLQLNKTYINEVEPLLSTLEKVLEKHDKGAWTSSYFDGLLRSLQPQDSTSSFPISILEAILTEPDSPFIPGTIDEVQPDFDKEGKWKSVFGLILSKAETFDRVQQANLARLAIRTSEEPGFITSLVTSLTHKDYDGLREVILARLLSSKKPPEQFDSIFKQCTDLIRLDHAPIRNEDWKATSQLWIEALTKYPELEEQFALEKIDADKKALVLHIAAWSSFSSNQYPTVPRGDYLKGDHPKAVKLVTRLSKLSKEELSALAQNYPGKPAPDTRNLLTFIKNKESRPLDKALGDFLTKEQSTFRQDYQRLSSTREADLARMLELTYVTRGKEVKPLDAQSGIQLTFMFQYLKQLEQGVSKIAGYEKPIGEMTEEELKAAFKKCSEASSEDPNNMQTKTQVWAILFEVLGRTTGKYPHLAQQFALISNDLLLSDDPSSILQLKTGEGKSHFVALRAARHVGLGKKVDVCTAKWSLAERDLLDYKPFFDFLGISTANVHARSEHDTYVNAQVVYTTPGDLSLFLDEQASQGKPIPIDKANRVGLGDEFDFLYYEGQKTQFNYARHTGITPKEMAWFYRGLNEFYDNLPAEFKNDPKEHPLTTKQIIECFQFLAEQANEDGLLYLESLSPMELLGWLQSTHEAATLQFGVQYTVRLEQVKVGEEEFPLREIYPLTKDMQAAVGSSFSHGVHQLLAARLNEQAALKDEPQNYHVHPESNIISSQVFSQRLKTLWGHWEGFTGTVSSSQSNELNEEHATAVLRVPTNQKDLRKWPTPQFFDNKNTEKAQEARLEKIAADIRQRIREKKSILWCCATDKEVLKMTAAIQKYFTAEEYQQYFLSYTNESHESPAEILRRKKQMEGDYLGQKERGVVLIAAGFGRGDNVGVETVILGSVQDENDLGQKGGRTARNGEEGEVLQYYITKEIDDELQAWSKFLAESNLLDELDRVKHPLMNAFSEEHDFSKYQPNDKFNLLLRLREYSAAKDNYLSRFYHEAKAKLSSEGINKIGQADPQKKDQLIKDFANYLNDLEKKWLEIQTRYKDDSGECIRALQEFIGQNCERNGRLDSMFKDLGGFEVEIEIPEQPKFILDTPAEARKNQLQIAIQGLVLRIADLPEDSKSWNQLITDMSNMTELQMEALLQIYENTPTLYFAAFQKQVATLIKERKVVEQITELREGRKIEKLSDLKFELNAQQEKILQLSLMRMDPTASNLALEYILSPKYSGKEYVEQILPMLQYSAANPDLSLSFWNNPIIRDSLLTLPATCFTEKVYLEADHLLAIKSFLDRFIDVKENEQVYSELFNQFVRGMENQPEHRKRLLAQYEGILERSGMSNVELLKKLAEIGENLKAPEHLNVLKRFIEKMKKKYEAPRTPIKELDAIWNNMANVGPRVLGFLPLVEQILATEGKEFISRFNSILQLQPELIAGSQDFLKEFFPTSLKTKKQVKIAEYNKVLEGLQDLFTDEQYKFDKVKQLFGPYLLSKDFEYASEFDGIRILLEKVPVDTIKEKLKAYSTKDMHYLLSLINNFRSMAEEGLSIDSLTPMIHSSNMEEDWLSLAPAFVHYLDSDSYMDLSSAEQASSIAGIRQLLEAGIVEKDKVCAEVLKSLTFKEMQQMLYFSKTFPAHAHNLLAIKPLISYIATLDDREKYESTFKSIEALLKNINTTKTPISVVRRAFNTEPLVGPDKLPALLKLFDNNKNHETDILLSSLVGIEPLSSVQNKMIKLFYDNHSDHKAWIQNEFMKYSREERLALMDLLKNHSFVSRLPSYGFSIEKANEVYQAGLDAYKAHVSGVLKQKSKEQPRGLSSAQQKEVLNVMGELETVGANPPRFKPKPEGDARIGLDKAIKAQINSYDKLWIKDKQRYNDMKPQIDELKQLVANKGKSYEELLEKVRAIKIDLMDKDSEKASKQLFPRVHFRGQSRLYRTFNDIEDLILKSWTDSAHKDITLAEDFTASYDQTKARYVTAFKDALDTWNTNNTNKFRLFQDSSVSKVYQDVQNLATDDEVIQYLRDNPDQVKKLPGSLRVIAKEVLAHSVDDNAPHIDIAAHH</sequence>
<protein>
    <recommendedName>
        <fullName evidence="4">SecA family profile domain-containing protein</fullName>
    </recommendedName>
</protein>
<dbReference type="InterPro" id="IPR011115">
    <property type="entry name" value="SecA_DEAD"/>
</dbReference>
<dbReference type="InterPro" id="IPR014018">
    <property type="entry name" value="SecA_motor_DEAD"/>
</dbReference>
<evidence type="ECO:0000259" key="4">
    <source>
        <dbReference type="PROSITE" id="PS51196"/>
    </source>
</evidence>
<keyword evidence="6" id="KW-1185">Reference proteome</keyword>
<keyword evidence="3" id="KW-0811">Translocation</keyword>
<keyword evidence="1" id="KW-1003">Cell membrane</keyword>
<gene>
    <name evidence="5" type="ORF">A6J39_005600</name>
</gene>
<evidence type="ECO:0000256" key="2">
    <source>
        <dbReference type="ARBA" id="ARBA00022927"/>
    </source>
</evidence>
<evidence type="ECO:0000256" key="3">
    <source>
        <dbReference type="ARBA" id="ARBA00023010"/>
    </source>
</evidence>
<comment type="caution">
    <text evidence="5">The sequence shown here is derived from an EMBL/GenBank/DDBJ whole genome shotgun (WGS) entry which is preliminary data.</text>
</comment>